<dbReference type="InterPro" id="IPR001969">
    <property type="entry name" value="Aspartic_peptidase_AS"/>
</dbReference>
<dbReference type="OrthoDB" id="5976685at2759"/>
<evidence type="ECO:0000313" key="1">
    <source>
        <dbReference type="EMBL" id="CAB4017724.1"/>
    </source>
</evidence>
<dbReference type="Pfam" id="PF05380">
    <property type="entry name" value="Peptidase_A17"/>
    <property type="match status" value="1"/>
</dbReference>
<dbReference type="Gene3D" id="2.40.70.10">
    <property type="entry name" value="Acid Proteases"/>
    <property type="match status" value="1"/>
</dbReference>
<feature type="non-terminal residue" evidence="1">
    <location>
        <position position="796"/>
    </location>
</feature>
<dbReference type="GO" id="GO:0003676">
    <property type="term" value="F:nucleic acid binding"/>
    <property type="evidence" value="ECO:0007669"/>
    <property type="project" value="InterPro"/>
</dbReference>
<sequence>HLLNLSMQENLLKLLSKPSCRRAARRLIPDTYMAAAVSSKTAGRSTFTPLHETPNHVSNEAELMHNLPGGRGHFRTFAPDSGPRLINLSIAMPRGIWFGGGEEGKVTIFPKNVDHDISKPAYYTKRQSTSQGPNGWASLYLYSSPYLPSGLNAIQTKLQRNTFQRLKLDVRLQIARKNSSEIWKIDELLEAVKTEIEARESSEGARASAVDNRKFSNNNKTQAPLGASALFTKTQEDFKIRCAFCNNLHYSASCDVVQSYESRKQILAKDRRCYNCLRKGHQVKECSSQKNCRHCGKRHHQSICDTVHAKGFDETNEKSKQDDDVKTKVTTATSYENRRKRNSVLLQTARAVALDETGRHLVPVRILLDTGSQRSYVTEDLRSKLKLKHVQREKLTLNTFGENRCKNQSCDLVNLRLQKPGNPEIIEISALTFPVICSALPSTVNINDYPHIQDLDLAEDFDNDNHDSIDVLIGSDYYWDIIMSESIRADYGPTAINSKFGWVLSGPRIITRPQNNQEVAPIVNTTEDDESYAKSQTTIGNFKEENDSTVKVLGLNWDTTSDEIFFDLSELAEYGHALPETKRSVLSLTAKIFDPIGFLTPFTVEMKILFQQLCLIKTNWNDKLEGNLLQRWKSILDELKFLTDRRLRTTPRTIRGDIVQYKLNHQQGIVRCGRRIGNSTLSSNCIHPILLTSRHHFVELLIEHTHKHTVLHNGIQDTLTALRERFWVIRGRESVKKVIRRCVTCLKHEGSSYGPQQPTDLPNTRVSDDPPFTHVGLDFAGPIYFDSKGTETIRRQ</sequence>
<dbReference type="Pfam" id="PF17921">
    <property type="entry name" value="Integrase_H2C2"/>
    <property type="match status" value="1"/>
</dbReference>
<dbReference type="InterPro" id="IPR001878">
    <property type="entry name" value="Znf_CCHC"/>
</dbReference>
<dbReference type="Gene3D" id="1.10.340.70">
    <property type="match status" value="1"/>
</dbReference>
<dbReference type="GO" id="GO:0006508">
    <property type="term" value="P:proteolysis"/>
    <property type="evidence" value="ECO:0007669"/>
    <property type="project" value="InterPro"/>
</dbReference>
<proteinExistence type="predicted"/>
<organism evidence="1 2">
    <name type="scientific">Paramuricea clavata</name>
    <name type="common">Red gorgonian</name>
    <name type="synonym">Violescent sea-whip</name>
    <dbReference type="NCBI Taxonomy" id="317549"/>
    <lineage>
        <taxon>Eukaryota</taxon>
        <taxon>Metazoa</taxon>
        <taxon>Cnidaria</taxon>
        <taxon>Anthozoa</taxon>
        <taxon>Octocorallia</taxon>
        <taxon>Malacalcyonacea</taxon>
        <taxon>Plexauridae</taxon>
        <taxon>Paramuricea</taxon>
    </lineage>
</organism>
<evidence type="ECO:0000313" key="2">
    <source>
        <dbReference type="Proteomes" id="UP001152795"/>
    </source>
</evidence>
<dbReference type="GO" id="GO:0004190">
    <property type="term" value="F:aspartic-type endopeptidase activity"/>
    <property type="evidence" value="ECO:0007669"/>
    <property type="project" value="InterPro"/>
</dbReference>
<dbReference type="GO" id="GO:0008270">
    <property type="term" value="F:zinc ion binding"/>
    <property type="evidence" value="ECO:0007669"/>
    <property type="project" value="InterPro"/>
</dbReference>
<dbReference type="InterPro" id="IPR021109">
    <property type="entry name" value="Peptidase_aspartic_dom_sf"/>
</dbReference>
<dbReference type="PROSITE" id="PS50158">
    <property type="entry name" value="ZF_CCHC"/>
    <property type="match status" value="1"/>
</dbReference>
<feature type="non-terminal residue" evidence="1">
    <location>
        <position position="1"/>
    </location>
</feature>
<dbReference type="InterPro" id="IPR008042">
    <property type="entry name" value="Retrotrans_Pao"/>
</dbReference>
<dbReference type="PROSITE" id="PS00141">
    <property type="entry name" value="ASP_PROTEASE"/>
    <property type="match status" value="1"/>
</dbReference>
<dbReference type="AlphaFoldDB" id="A0A6S7IFH9"/>
<dbReference type="EMBL" id="CACRXK020009684">
    <property type="protein sequence ID" value="CAB4017724.1"/>
    <property type="molecule type" value="Genomic_DNA"/>
</dbReference>
<gene>
    <name evidence="1" type="ORF">PACLA_8A051511</name>
</gene>
<comment type="caution">
    <text evidence="1">The sequence shown here is derived from an EMBL/GenBank/DDBJ whole genome shotgun (WGS) entry which is preliminary data.</text>
</comment>
<keyword evidence="1" id="KW-0436">Ligase</keyword>
<name>A0A6S7IFH9_PARCT</name>
<keyword evidence="2" id="KW-1185">Reference proteome</keyword>
<reference evidence="1" key="1">
    <citation type="submission" date="2020-04" db="EMBL/GenBank/DDBJ databases">
        <authorList>
            <person name="Alioto T."/>
            <person name="Alioto T."/>
            <person name="Gomez Garrido J."/>
        </authorList>
    </citation>
    <scope>NUCLEOTIDE SEQUENCE</scope>
    <source>
        <strain evidence="1">A484AB</strain>
    </source>
</reference>
<dbReference type="GO" id="GO:0016874">
    <property type="term" value="F:ligase activity"/>
    <property type="evidence" value="ECO:0007669"/>
    <property type="project" value="UniProtKB-KW"/>
</dbReference>
<dbReference type="PANTHER" id="PTHR47331">
    <property type="entry name" value="PHD-TYPE DOMAIN-CONTAINING PROTEIN"/>
    <property type="match status" value="1"/>
</dbReference>
<accession>A0A6S7IFH9</accession>
<dbReference type="InterPro" id="IPR041588">
    <property type="entry name" value="Integrase_H2C2"/>
</dbReference>
<protein>
    <submittedName>
        <fullName evidence="1">G2 M phase-specific E3 ubiquitin- ligase</fullName>
    </submittedName>
</protein>
<dbReference type="PANTHER" id="PTHR47331:SF5">
    <property type="entry name" value="RIBONUCLEASE H"/>
    <property type="match status" value="1"/>
</dbReference>
<dbReference type="InterPro" id="IPR008737">
    <property type="entry name" value="DUF1758"/>
</dbReference>
<dbReference type="Proteomes" id="UP001152795">
    <property type="component" value="Unassembled WGS sequence"/>
</dbReference>
<dbReference type="Pfam" id="PF05585">
    <property type="entry name" value="DUF1758"/>
    <property type="match status" value="1"/>
</dbReference>